<evidence type="ECO:0000313" key="2">
    <source>
        <dbReference type="EMBL" id="CAK5270458.1"/>
    </source>
</evidence>
<gene>
    <name evidence="2" type="ORF">MYCIT1_LOCUS14889</name>
</gene>
<dbReference type="AlphaFoldDB" id="A0AAD2JZF7"/>
<comment type="caution">
    <text evidence="2">The sequence shown here is derived from an EMBL/GenBank/DDBJ whole genome shotgun (WGS) entry which is preliminary data.</text>
</comment>
<evidence type="ECO:0000256" key="1">
    <source>
        <dbReference type="SAM" id="MobiDB-lite"/>
    </source>
</evidence>
<evidence type="ECO:0000313" key="3">
    <source>
        <dbReference type="Proteomes" id="UP001295794"/>
    </source>
</evidence>
<dbReference type="EMBL" id="CAVNYO010000167">
    <property type="protein sequence ID" value="CAK5270458.1"/>
    <property type="molecule type" value="Genomic_DNA"/>
</dbReference>
<feature type="compositionally biased region" description="Basic and acidic residues" evidence="1">
    <location>
        <begin position="28"/>
        <end position="37"/>
    </location>
</feature>
<name>A0AAD2JZF7_9AGAR</name>
<feature type="compositionally biased region" description="Low complexity" evidence="1">
    <location>
        <begin position="59"/>
        <end position="78"/>
    </location>
</feature>
<organism evidence="2 3">
    <name type="scientific">Mycena citricolor</name>
    <dbReference type="NCBI Taxonomy" id="2018698"/>
    <lineage>
        <taxon>Eukaryota</taxon>
        <taxon>Fungi</taxon>
        <taxon>Dikarya</taxon>
        <taxon>Basidiomycota</taxon>
        <taxon>Agaricomycotina</taxon>
        <taxon>Agaricomycetes</taxon>
        <taxon>Agaricomycetidae</taxon>
        <taxon>Agaricales</taxon>
        <taxon>Marasmiineae</taxon>
        <taxon>Mycenaceae</taxon>
        <taxon>Mycena</taxon>
    </lineage>
</organism>
<feature type="region of interest" description="Disordered" evidence="1">
    <location>
        <begin position="28"/>
        <end position="95"/>
    </location>
</feature>
<keyword evidence="3" id="KW-1185">Reference proteome</keyword>
<protein>
    <submittedName>
        <fullName evidence="2">Uncharacterized protein</fullName>
    </submittedName>
</protein>
<reference evidence="2" key="1">
    <citation type="submission" date="2023-11" db="EMBL/GenBank/DDBJ databases">
        <authorList>
            <person name="De Vega J J."/>
            <person name="De Vega J J."/>
        </authorList>
    </citation>
    <scope>NUCLEOTIDE SEQUENCE</scope>
</reference>
<accession>A0AAD2JZF7</accession>
<dbReference type="Proteomes" id="UP001295794">
    <property type="component" value="Unassembled WGS sequence"/>
</dbReference>
<proteinExistence type="predicted"/>
<sequence length="181" mass="20434">MPKVSLRRQLIDGAYTYARRLRAWRRQQLDRRDREQEEQALGWLGGDEGLGEDIEQPGSSMDVSDVSDVSSISFVSASTGPESDGFDSESEETRQYQEQYAAIQERIQQLEGAQTLKPKTKVPKQSQLNLVLVLYCQNDPIRFQRNLCVAPDTFNGIVRKIKNDAVSGGEQETGQRQLPVD</sequence>